<sequence length="1289" mass="146733">MRTDHVQVEQPYSCRRCHFLAKCHQSERIISKSSLRHSSQRRLRDATGSVSRPSASSSSQIRPPRRALAEETNSQPTAAMKRSRSQAELSQRRGLKRSPSASAEFPSPSPAQPTPSTSNGRANGVNGASNGPRRSERDVSGSPSKRRRATAADSATVNGMSPRRRRFTTRMLGSDDEDEDDQAAADDTELMDAPPESLVPADSEPATGAEQDIRKRRSPDNYLPGSIRRIALSNFLTYDLVEFRVGPYLNLICGPNGTGKSSIACAIALGLGGHPSLLGRASNLGSFVKRGETDGWIEIELQAWPGSSNPVVRRTITTSSNKSDWYVDGRSTTKTDVLAMVSEFNIDVANLCSFLPQDKVHEFAKMTDAKRLVETEKAVGGARLVRWHDKLTEHGKAAAEIASRLKARQEEKAHLEQRNQALQVDVQRFEERQEIERRIERLEVMIAMADYNRTKRSVTELLEDRERKRQDLIDARNQSEPIQQKRKDLDDKTAKLGLELKRLESVYVSDERKRRQLVTQVEDAGKEIEAKLTEVGTLTRKDQDRARRVLELRKEIADRSAQLGPEPGVQDTAEIEADMRSKRDKLGDCHTRRGDIKRQIQDVNFESQNLDKGLHTYRQQLAQLDNVPQQRLEKIRAADENVYKAVVWLRENQHKFRKTVHEPVLLEISLKDQRYAAAVESCIPFAVQKSFVCQTREDYDLFTSELIDRMKLRITVAEVEGITLDSMKPDVPREELANLGFEAYIIDMIEGPHDVLVHLCRQSHLHRLPVTLNPNVDVERIEQSERFRRFIAGGENFTINVSRYGNDARQTVSRRIVQPRSLVNSVDRERQRSLSTQIQQLTDQKKVLEGKTLQLLKEDKSIQTEIGKLEQQIDDLKSAKRDCVGAQRSWERESALIENRRRELRDKEREPSAEEKRARLMKEIRKMATRRAQRTEDLCAQTVQMSKVADRKHVASLSKWQWDATASGLDNRIRDLQETEREVAAVFEQAVAAHGRARREAQELRVQVQRLIDEAGDLLAGLDPEDQALEDVDRLNAELRAEQSKLELAEGVRPEVIDQYRDRQKEIAGLTGDISDLVELQSKTNERIATIRGKWEPMVRRLVGDVSRAFSRAFDDMGLAGELRIVEDEDYEKWKLEIMVKFRNKEELAPLSAQHQSGGERTLSTIMYVMSLLQLSRSPFTLVDEINQGMDGTAERVTHNHIVGLTCRGEASQYFLITPKLLPDLAVRERMKVLLVCNGAFADAREWMMHCSLFLHTLRINTALRKPELSTRTSTEQQHDMLQRQELEF</sequence>
<evidence type="ECO:0000313" key="8">
    <source>
        <dbReference type="Proteomes" id="UP000014071"/>
    </source>
</evidence>
<evidence type="ECO:0000256" key="4">
    <source>
        <dbReference type="SAM" id="Coils"/>
    </source>
</evidence>
<feature type="compositionally biased region" description="Basic and acidic residues" evidence="5">
    <location>
        <begin position="1277"/>
        <end position="1289"/>
    </location>
</feature>
<reference evidence="8" key="1">
    <citation type="journal article" date="2013" name="Genome Announc.">
        <title>Draft genome sequence of the basidiomycetous yeast-like fungus Pseudozyma hubeiensis SY62, which produces an abundant amount of the biosurfactant mannosylerythritol lipids.</title>
        <authorList>
            <person name="Konishi M."/>
            <person name="Hatada Y."/>
            <person name="Horiuchi J."/>
        </authorList>
    </citation>
    <scope>NUCLEOTIDE SEQUENCE [LARGE SCALE GENOMIC DNA]</scope>
    <source>
        <strain evidence="8">SY62</strain>
    </source>
</reference>
<feature type="coiled-coil region" evidence="4">
    <location>
        <begin position="994"/>
        <end position="1052"/>
    </location>
</feature>
<dbReference type="Pfam" id="PF02463">
    <property type="entry name" value="SMC_N"/>
    <property type="match status" value="1"/>
</dbReference>
<dbReference type="Proteomes" id="UP000014071">
    <property type="component" value="Unassembled WGS sequence"/>
</dbReference>
<evidence type="ECO:0000256" key="2">
    <source>
        <dbReference type="ARBA" id="ARBA00018687"/>
    </source>
</evidence>
<name>R9NYM1_PSEHS</name>
<dbReference type="GeneID" id="24106749"/>
<dbReference type="GO" id="GO:0003697">
    <property type="term" value="F:single-stranded DNA binding"/>
    <property type="evidence" value="ECO:0007669"/>
    <property type="project" value="TreeGrafter"/>
</dbReference>
<evidence type="ECO:0000256" key="3">
    <source>
        <dbReference type="ARBA" id="ARBA00023054"/>
    </source>
</evidence>
<feature type="coiled-coil region" evidence="4">
    <location>
        <begin position="398"/>
        <end position="478"/>
    </location>
</feature>
<evidence type="ECO:0000256" key="1">
    <source>
        <dbReference type="ARBA" id="ARBA00010171"/>
    </source>
</evidence>
<comment type="similarity">
    <text evidence="1">Belongs to the SMC family. SMC5 subfamily.</text>
</comment>
<feature type="region of interest" description="Disordered" evidence="5">
    <location>
        <begin position="32"/>
        <end position="220"/>
    </location>
</feature>
<dbReference type="PANTHER" id="PTHR45916:SF1">
    <property type="entry name" value="STRUCTURAL MAINTENANCE OF CHROMOSOMES PROTEIN 5"/>
    <property type="match status" value="1"/>
</dbReference>
<feature type="domain" description="RecF/RecN/SMC N-terminal" evidence="6">
    <location>
        <begin position="227"/>
        <end position="1218"/>
    </location>
</feature>
<feature type="compositionally biased region" description="Acidic residues" evidence="5">
    <location>
        <begin position="174"/>
        <end position="190"/>
    </location>
</feature>
<organism evidence="7 8">
    <name type="scientific">Pseudozyma hubeiensis (strain SY62)</name>
    <name type="common">Yeast</name>
    <dbReference type="NCBI Taxonomy" id="1305764"/>
    <lineage>
        <taxon>Eukaryota</taxon>
        <taxon>Fungi</taxon>
        <taxon>Dikarya</taxon>
        <taxon>Basidiomycota</taxon>
        <taxon>Ustilaginomycotina</taxon>
        <taxon>Ustilaginomycetes</taxon>
        <taxon>Ustilaginales</taxon>
        <taxon>Ustilaginaceae</taxon>
        <taxon>Pseudozyma</taxon>
    </lineage>
</organism>
<evidence type="ECO:0000259" key="6">
    <source>
        <dbReference type="Pfam" id="PF02463"/>
    </source>
</evidence>
<dbReference type="GO" id="GO:0030915">
    <property type="term" value="C:Smc5-Smc6 complex"/>
    <property type="evidence" value="ECO:0007669"/>
    <property type="project" value="TreeGrafter"/>
</dbReference>
<feature type="compositionally biased region" description="Low complexity" evidence="5">
    <location>
        <begin position="49"/>
        <end position="62"/>
    </location>
</feature>
<feature type="region of interest" description="Disordered" evidence="5">
    <location>
        <begin position="1268"/>
        <end position="1289"/>
    </location>
</feature>
<dbReference type="InterPro" id="IPR027417">
    <property type="entry name" value="P-loop_NTPase"/>
</dbReference>
<dbReference type="Gene3D" id="3.40.50.300">
    <property type="entry name" value="P-loop containing nucleotide triphosphate hydrolases"/>
    <property type="match status" value="2"/>
</dbReference>
<dbReference type="PANTHER" id="PTHR45916">
    <property type="entry name" value="STRUCTURAL MAINTENANCE OF CHROMOSOMES PROTEIN 5"/>
    <property type="match status" value="1"/>
</dbReference>
<dbReference type="GO" id="GO:0000724">
    <property type="term" value="P:double-strand break repair via homologous recombination"/>
    <property type="evidence" value="ECO:0007669"/>
    <property type="project" value="TreeGrafter"/>
</dbReference>
<dbReference type="eggNOG" id="KOG0979">
    <property type="taxonomic scope" value="Eukaryota"/>
</dbReference>
<accession>R9NYM1</accession>
<dbReference type="STRING" id="1305764.R9NYM1"/>
<keyword evidence="3 4" id="KW-0175">Coiled coil</keyword>
<dbReference type="SUPFAM" id="SSF52540">
    <property type="entry name" value="P-loop containing nucleoside triphosphate hydrolases"/>
    <property type="match status" value="1"/>
</dbReference>
<dbReference type="EMBL" id="DF238778">
    <property type="protein sequence ID" value="GAC93883.1"/>
    <property type="molecule type" value="Genomic_DNA"/>
</dbReference>
<proteinExistence type="inferred from homology"/>
<keyword evidence="8" id="KW-1185">Reference proteome</keyword>
<dbReference type="OrthoDB" id="10254973at2759"/>
<dbReference type="RefSeq" id="XP_012187470.1">
    <property type="nucleotide sequence ID" value="XM_012332080.1"/>
</dbReference>
<feature type="coiled-coil region" evidence="4">
    <location>
        <begin position="831"/>
        <end position="907"/>
    </location>
</feature>
<gene>
    <name evidence="7" type="ORF">PHSY_001450</name>
</gene>
<protein>
    <recommendedName>
        <fullName evidence="2">Structural maintenance of chromosomes protein 5</fullName>
    </recommendedName>
</protein>
<dbReference type="HOGENOM" id="CLU_004969_2_0_1"/>
<dbReference type="GO" id="GO:0005634">
    <property type="term" value="C:nucleus"/>
    <property type="evidence" value="ECO:0007669"/>
    <property type="project" value="TreeGrafter"/>
</dbReference>
<dbReference type="InterPro" id="IPR003395">
    <property type="entry name" value="RecF/RecN/SMC_N"/>
</dbReference>
<evidence type="ECO:0000313" key="7">
    <source>
        <dbReference type="EMBL" id="GAC93883.1"/>
    </source>
</evidence>
<evidence type="ECO:0000256" key="5">
    <source>
        <dbReference type="SAM" id="MobiDB-lite"/>
    </source>
</evidence>